<dbReference type="Pfam" id="PF03908">
    <property type="entry name" value="Sec20"/>
    <property type="match status" value="1"/>
</dbReference>
<evidence type="ECO:0000256" key="6">
    <source>
        <dbReference type="ARBA" id="ARBA00022989"/>
    </source>
</evidence>
<feature type="region of interest" description="Disordered" evidence="10">
    <location>
        <begin position="109"/>
        <end position="130"/>
    </location>
</feature>
<keyword evidence="2" id="KW-0813">Transport</keyword>
<dbReference type="PANTHER" id="PTHR12825:SF0">
    <property type="entry name" value="VESICLE TRANSPORT PROTEIN SEC20"/>
    <property type="match status" value="1"/>
</dbReference>
<dbReference type="OrthoDB" id="46868at2759"/>
<evidence type="ECO:0000256" key="2">
    <source>
        <dbReference type="ARBA" id="ARBA00022448"/>
    </source>
</evidence>
<evidence type="ECO:0000256" key="9">
    <source>
        <dbReference type="ARBA" id="ARBA00037934"/>
    </source>
</evidence>
<keyword evidence="6 11" id="KW-1133">Transmembrane helix</keyword>
<organism evidence="13 14">
    <name type="scientific">Saitozyma podzolica</name>
    <dbReference type="NCBI Taxonomy" id="1890683"/>
    <lineage>
        <taxon>Eukaryota</taxon>
        <taxon>Fungi</taxon>
        <taxon>Dikarya</taxon>
        <taxon>Basidiomycota</taxon>
        <taxon>Agaricomycotina</taxon>
        <taxon>Tremellomycetes</taxon>
        <taxon>Tremellales</taxon>
        <taxon>Trimorphomycetaceae</taxon>
        <taxon>Saitozyma</taxon>
    </lineage>
</organism>
<keyword evidence="8 11" id="KW-0472">Membrane</keyword>
<dbReference type="PANTHER" id="PTHR12825">
    <property type="entry name" value="BNIP1-RELATED"/>
    <property type="match status" value="1"/>
</dbReference>
<dbReference type="Proteomes" id="UP000279259">
    <property type="component" value="Unassembled WGS sequence"/>
</dbReference>
<protein>
    <recommendedName>
        <fullName evidence="12">Sec20 C-terminal domain-containing protein</fullName>
    </recommendedName>
</protein>
<dbReference type="AlphaFoldDB" id="A0A427YC53"/>
<reference evidence="13 14" key="1">
    <citation type="submission" date="2018-11" db="EMBL/GenBank/DDBJ databases">
        <title>Genome sequence of Saitozyma podzolica DSM 27192.</title>
        <authorList>
            <person name="Aliyu H."/>
            <person name="Gorte O."/>
            <person name="Ochsenreither K."/>
        </authorList>
    </citation>
    <scope>NUCLEOTIDE SEQUENCE [LARGE SCALE GENOMIC DNA]</scope>
    <source>
        <strain evidence="13 14">DSM 27192</strain>
    </source>
</reference>
<dbReference type="InterPro" id="IPR056173">
    <property type="entry name" value="Sec20_C"/>
</dbReference>
<name>A0A427YC53_9TREE</name>
<proteinExistence type="inferred from homology"/>
<dbReference type="GO" id="GO:0031201">
    <property type="term" value="C:SNARE complex"/>
    <property type="evidence" value="ECO:0007669"/>
    <property type="project" value="TreeGrafter"/>
</dbReference>
<evidence type="ECO:0000259" key="12">
    <source>
        <dbReference type="Pfam" id="PF03908"/>
    </source>
</evidence>
<evidence type="ECO:0000256" key="4">
    <source>
        <dbReference type="ARBA" id="ARBA00022824"/>
    </source>
</evidence>
<keyword evidence="4" id="KW-0256">Endoplasmic reticulum</keyword>
<evidence type="ECO:0000256" key="3">
    <source>
        <dbReference type="ARBA" id="ARBA00022692"/>
    </source>
</evidence>
<evidence type="ECO:0000256" key="7">
    <source>
        <dbReference type="ARBA" id="ARBA00023054"/>
    </source>
</evidence>
<evidence type="ECO:0000256" key="11">
    <source>
        <dbReference type="SAM" id="Phobius"/>
    </source>
</evidence>
<sequence length="390" mass="42163">MPPLPTSEAEALVSGVRRRLHDVRTYQLDRLRGCQGPVDLQRELAEEMRTDLETVYRNIQVARELGERSRVGREGILAACDELDEEYRSLKHSYRDAVVQSKRAIASSQKRRHDLLATSSSNGDVPPAELKAKPEPARMWTAHCLHDCAGGSLLRFGSPVFPDTFSTTSSSTTVHPKHEADEDDALQTKTNEVTDALRRTTTLMQAELERSVLSVQMLEESTRTLTSTHALYDTYTSILHTSGQLVRAIEKADWYDRLLIFSAFGLFLLVVAYVIKRRVLDRVVGGVAGGLGWWIGGSARLVRMGLGGAGRGTGGGGLAGVDGSHGLSGGQQVGGTTPGKMDAGSVLDVVPNEKTGSSAVSPGEPSPDERSEDPSPPIRSAVASPHRDEL</sequence>
<gene>
    <name evidence="13" type="ORF">EHS25_002927</name>
</gene>
<dbReference type="GO" id="GO:0006890">
    <property type="term" value="P:retrograde vesicle-mediated transport, Golgi to endoplasmic reticulum"/>
    <property type="evidence" value="ECO:0007669"/>
    <property type="project" value="InterPro"/>
</dbReference>
<dbReference type="GO" id="GO:0005484">
    <property type="term" value="F:SNAP receptor activity"/>
    <property type="evidence" value="ECO:0007669"/>
    <property type="project" value="InterPro"/>
</dbReference>
<evidence type="ECO:0000256" key="8">
    <source>
        <dbReference type="ARBA" id="ARBA00023136"/>
    </source>
</evidence>
<dbReference type="GO" id="GO:0005789">
    <property type="term" value="C:endoplasmic reticulum membrane"/>
    <property type="evidence" value="ECO:0007669"/>
    <property type="project" value="UniProtKB-SubCell"/>
</dbReference>
<dbReference type="STRING" id="1890683.A0A427YC53"/>
<evidence type="ECO:0000256" key="5">
    <source>
        <dbReference type="ARBA" id="ARBA00022892"/>
    </source>
</evidence>
<evidence type="ECO:0000313" key="13">
    <source>
        <dbReference type="EMBL" id="RSH88700.1"/>
    </source>
</evidence>
<evidence type="ECO:0000256" key="10">
    <source>
        <dbReference type="SAM" id="MobiDB-lite"/>
    </source>
</evidence>
<comment type="similarity">
    <text evidence="9">Belongs to the SEC20 family.</text>
</comment>
<comment type="subcellular location">
    <subcellularLocation>
        <location evidence="1">Endoplasmic reticulum membrane</location>
        <topology evidence="1">Single-pass type IV membrane protein</topology>
    </subcellularLocation>
</comment>
<dbReference type="InterPro" id="IPR005606">
    <property type="entry name" value="Sec20"/>
</dbReference>
<keyword evidence="7" id="KW-0175">Coiled coil</keyword>
<accession>A0A427YC53</accession>
<feature type="domain" description="Sec20 C-terminal" evidence="12">
    <location>
        <begin position="189"/>
        <end position="279"/>
    </location>
</feature>
<evidence type="ECO:0000256" key="1">
    <source>
        <dbReference type="ARBA" id="ARBA00004163"/>
    </source>
</evidence>
<dbReference type="EMBL" id="RSCD01000016">
    <property type="protein sequence ID" value="RSH88700.1"/>
    <property type="molecule type" value="Genomic_DNA"/>
</dbReference>
<keyword evidence="5" id="KW-0931">ER-Golgi transport</keyword>
<evidence type="ECO:0000313" key="14">
    <source>
        <dbReference type="Proteomes" id="UP000279259"/>
    </source>
</evidence>
<feature type="transmembrane region" description="Helical" evidence="11">
    <location>
        <begin position="254"/>
        <end position="275"/>
    </location>
</feature>
<feature type="region of interest" description="Disordered" evidence="10">
    <location>
        <begin position="317"/>
        <end position="390"/>
    </location>
</feature>
<comment type="caution">
    <text evidence="13">The sequence shown here is derived from an EMBL/GenBank/DDBJ whole genome shotgun (WGS) entry which is preliminary data.</text>
</comment>
<keyword evidence="14" id="KW-1185">Reference proteome</keyword>
<feature type="compositionally biased region" description="Gly residues" evidence="10">
    <location>
        <begin position="326"/>
        <end position="337"/>
    </location>
</feature>
<keyword evidence="3 11" id="KW-0812">Transmembrane</keyword>